<feature type="compositionally biased region" description="Low complexity" evidence="1">
    <location>
        <begin position="308"/>
        <end position="320"/>
    </location>
</feature>
<dbReference type="PANTHER" id="PTHR45184">
    <property type="entry name" value="DNAJ PROTEIN ERDJ3A"/>
    <property type="match status" value="1"/>
</dbReference>
<evidence type="ECO:0000313" key="5">
    <source>
        <dbReference type="Proteomes" id="UP000002630"/>
    </source>
</evidence>
<dbReference type="InParanoid" id="D8LSP7"/>
<dbReference type="Pfam" id="PF00085">
    <property type="entry name" value="Thioredoxin"/>
    <property type="match status" value="1"/>
</dbReference>
<dbReference type="EMBL" id="FN649735">
    <property type="protein sequence ID" value="CBN75247.1"/>
    <property type="molecule type" value="Genomic_DNA"/>
</dbReference>
<evidence type="ECO:0000313" key="4">
    <source>
        <dbReference type="EMBL" id="CBN75247.1"/>
    </source>
</evidence>
<keyword evidence="5" id="KW-1185">Reference proteome</keyword>
<dbReference type="Proteomes" id="UP000002630">
    <property type="component" value="Linkage Group LG10"/>
</dbReference>
<gene>
    <name evidence="4" type="ORF">Esi_0076_0032</name>
</gene>
<dbReference type="Gene3D" id="3.40.30.10">
    <property type="entry name" value="Glutaredoxin"/>
    <property type="match status" value="1"/>
</dbReference>
<reference evidence="4 5" key="1">
    <citation type="journal article" date="2010" name="Nature">
        <title>The Ectocarpus genome and the independent evolution of multicellularity in brown algae.</title>
        <authorList>
            <person name="Cock J.M."/>
            <person name="Sterck L."/>
            <person name="Rouze P."/>
            <person name="Scornet D."/>
            <person name="Allen A.E."/>
            <person name="Amoutzias G."/>
            <person name="Anthouard V."/>
            <person name="Artiguenave F."/>
            <person name="Aury J.M."/>
            <person name="Badger J.H."/>
            <person name="Beszteri B."/>
            <person name="Billiau K."/>
            <person name="Bonnet E."/>
            <person name="Bothwell J.H."/>
            <person name="Bowler C."/>
            <person name="Boyen C."/>
            <person name="Brownlee C."/>
            <person name="Carrano C.J."/>
            <person name="Charrier B."/>
            <person name="Cho G.Y."/>
            <person name="Coelho S.M."/>
            <person name="Collen J."/>
            <person name="Corre E."/>
            <person name="Da Silva C."/>
            <person name="Delage L."/>
            <person name="Delaroque N."/>
            <person name="Dittami S.M."/>
            <person name="Doulbeau S."/>
            <person name="Elias M."/>
            <person name="Farnham G."/>
            <person name="Gachon C.M."/>
            <person name="Gschloessl B."/>
            <person name="Heesch S."/>
            <person name="Jabbari K."/>
            <person name="Jubin C."/>
            <person name="Kawai H."/>
            <person name="Kimura K."/>
            <person name="Kloareg B."/>
            <person name="Kupper F.C."/>
            <person name="Lang D."/>
            <person name="Le Bail A."/>
            <person name="Leblanc C."/>
            <person name="Lerouge P."/>
            <person name="Lohr M."/>
            <person name="Lopez P.J."/>
            <person name="Martens C."/>
            <person name="Maumus F."/>
            <person name="Michel G."/>
            <person name="Miranda-Saavedra D."/>
            <person name="Morales J."/>
            <person name="Moreau H."/>
            <person name="Motomura T."/>
            <person name="Nagasato C."/>
            <person name="Napoli C.A."/>
            <person name="Nelson D.R."/>
            <person name="Nyvall-Collen P."/>
            <person name="Peters A.F."/>
            <person name="Pommier C."/>
            <person name="Potin P."/>
            <person name="Poulain J."/>
            <person name="Quesneville H."/>
            <person name="Read B."/>
            <person name="Rensing S.A."/>
            <person name="Ritter A."/>
            <person name="Rousvoal S."/>
            <person name="Samanta M."/>
            <person name="Samson G."/>
            <person name="Schroeder D.C."/>
            <person name="Segurens B."/>
            <person name="Strittmatter M."/>
            <person name="Tonon T."/>
            <person name="Tregear J.W."/>
            <person name="Valentin K."/>
            <person name="von Dassow P."/>
            <person name="Yamagishi T."/>
            <person name="Van de Peer Y."/>
            <person name="Wincker P."/>
        </authorList>
    </citation>
    <scope>NUCLEOTIDE SEQUENCE [LARGE SCALE GENOMIC DNA]</scope>
    <source>
        <strain evidence="5">Ec32 / CCAP1310/4</strain>
    </source>
</reference>
<dbReference type="InterPro" id="IPR036249">
    <property type="entry name" value="Thioredoxin-like_sf"/>
</dbReference>
<dbReference type="EMBL" id="FN648992">
    <property type="protein sequence ID" value="CBN75247.1"/>
    <property type="molecule type" value="Genomic_DNA"/>
</dbReference>
<feature type="region of interest" description="Disordered" evidence="1">
    <location>
        <begin position="772"/>
        <end position="809"/>
    </location>
</feature>
<dbReference type="InterPro" id="IPR052842">
    <property type="entry name" value="ER_Co-chaperone"/>
</dbReference>
<feature type="compositionally biased region" description="Basic residues" evidence="1">
    <location>
        <begin position="852"/>
        <end position="871"/>
    </location>
</feature>
<keyword evidence="2" id="KW-0732">Signal</keyword>
<name>D8LSP7_ECTSI</name>
<evidence type="ECO:0000256" key="1">
    <source>
        <dbReference type="SAM" id="MobiDB-lite"/>
    </source>
</evidence>
<sequence length="871" mass="91238">MPRLRRQASLAGALTVLVGSPTLLHGGVRAEKDTVGEGFSIASGGQIETLDRSTYISSILKSNNPALVWLYAGADCPNCETILPAVEEAADKLSSWGVSVAAVDLSKETKLRRDLSIPKGLPMMFKVHHSESTPNPYGGLPVRPEEMLTMFQDARSLQKKVLSAIPDSVVSVDLEKSSSGPSTSLKEALAEGDGEEAFAAILFTEAGKASPVLRVLANQVRGKVSAVQARLAKGPTTPDDEDDEDVAQDEALAGMLKGTVDIPGTIPSVPFLVLLNKESGEGSVYGGAVDDAKAMLAFVRDGAGISSATEAGGAGASTSGSDGGGDRKGTTGGVLELDPELLSVLEEKGTEALVAAFVEGGDVDSIPGWAEATKGLQGEIRAGVLDCTAHPAQCEGSAKQKMPFLKVYPHGKGVDGDKRGFPSVLPATGVKEAVAEAEASLPEVVTVIPAGVGTQRIQDVVQSFLGANIFSGESPMCLFVLSKKEEPTAVIKTVAAAFQSAKVRVMFIAKPDQDLLAALGVYKLPAMMLMFPQQEGMNVAALNPDQPQPREGEQAMVTAHYSPAQWGPVTHDHVSEFIMSHLSSLDTSAFLLHAREMSATAKLNRERLPVQLERFLNEFGGSEEAGSTSSQGSGDGASAATFKGVPEVTPELWASVTGEGAGGGNPLTLGVFFLDRFSERFASDLRAAEEAAEKATARLGGGGIAFVWADAPCQEGFAKTLGVSDASEVPVLVAFSSKHKKSTRFVGAWEADSLGTFLGRALGGRVPLFPVDGEAPRPDESVDCAQRPPPAWLAGGGEGTGDAAEEDDGMGDFMAEILAEEAKAKRELEEEVARGLQEMEDAKGAEEEEAPKRKKKIVKKKKKKSGARSEL</sequence>
<dbReference type="PANTHER" id="PTHR45184:SF1">
    <property type="entry name" value="DNAJ PROTEIN ERDJ3A"/>
    <property type="match status" value="1"/>
</dbReference>
<feature type="region of interest" description="Disordered" evidence="1">
    <location>
        <begin position="308"/>
        <end position="333"/>
    </location>
</feature>
<feature type="region of interest" description="Disordered" evidence="1">
    <location>
        <begin position="621"/>
        <end position="641"/>
    </location>
</feature>
<protein>
    <recommendedName>
        <fullName evidence="3">Thioredoxin domain-containing protein</fullName>
    </recommendedName>
</protein>
<evidence type="ECO:0000256" key="2">
    <source>
        <dbReference type="SAM" id="SignalP"/>
    </source>
</evidence>
<dbReference type="STRING" id="2880.D8LSP7"/>
<feature type="region of interest" description="Disordered" evidence="1">
    <location>
        <begin position="826"/>
        <end position="871"/>
    </location>
</feature>
<dbReference type="PROSITE" id="PS51352">
    <property type="entry name" value="THIOREDOXIN_2"/>
    <property type="match status" value="1"/>
</dbReference>
<dbReference type="InterPro" id="IPR013766">
    <property type="entry name" value="Thioredoxin_domain"/>
</dbReference>
<dbReference type="AlphaFoldDB" id="D8LSP7"/>
<feature type="domain" description="Thioredoxin" evidence="3">
    <location>
        <begin position="9"/>
        <end position="156"/>
    </location>
</feature>
<organism evidence="4 5">
    <name type="scientific">Ectocarpus siliculosus</name>
    <name type="common">Brown alga</name>
    <name type="synonym">Conferva siliculosa</name>
    <dbReference type="NCBI Taxonomy" id="2880"/>
    <lineage>
        <taxon>Eukaryota</taxon>
        <taxon>Sar</taxon>
        <taxon>Stramenopiles</taxon>
        <taxon>Ochrophyta</taxon>
        <taxon>PX clade</taxon>
        <taxon>Phaeophyceae</taxon>
        <taxon>Ectocarpales</taxon>
        <taxon>Ectocarpaceae</taxon>
        <taxon>Ectocarpus</taxon>
    </lineage>
</organism>
<accession>D8LSP7</accession>
<dbReference type="SUPFAM" id="SSF52833">
    <property type="entry name" value="Thioredoxin-like"/>
    <property type="match status" value="2"/>
</dbReference>
<feature type="chain" id="PRO_5003117540" description="Thioredoxin domain-containing protein" evidence="2">
    <location>
        <begin position="31"/>
        <end position="871"/>
    </location>
</feature>
<feature type="signal peptide" evidence="2">
    <location>
        <begin position="1"/>
        <end position="30"/>
    </location>
</feature>
<evidence type="ECO:0000259" key="3">
    <source>
        <dbReference type="PROSITE" id="PS51352"/>
    </source>
</evidence>
<dbReference type="OrthoDB" id="10264505at2759"/>
<proteinExistence type="predicted"/>
<feature type="compositionally biased region" description="Low complexity" evidence="1">
    <location>
        <begin position="625"/>
        <end position="640"/>
    </location>
</feature>